<evidence type="ECO:0000256" key="1">
    <source>
        <dbReference type="ARBA" id="ARBA00009652"/>
    </source>
</evidence>
<evidence type="ECO:0000313" key="8">
    <source>
        <dbReference type="Proteomes" id="UP000752814"/>
    </source>
</evidence>
<dbReference type="InterPro" id="IPR048741">
    <property type="entry name" value="Pus10-like_C"/>
</dbReference>
<dbReference type="EC" id="5.4.99.25" evidence="5"/>
<evidence type="ECO:0000256" key="2">
    <source>
        <dbReference type="ARBA" id="ARBA00022694"/>
    </source>
</evidence>
<dbReference type="PANTHER" id="PTHR21568:SF0">
    <property type="entry name" value="TRNA PSEUDOURIDINE SYNTHASE PUS10"/>
    <property type="match status" value="1"/>
</dbReference>
<comment type="catalytic activity">
    <reaction evidence="5">
        <text>uridine(55) in tRNA = pseudouridine(55) in tRNA</text>
        <dbReference type="Rhea" id="RHEA:42532"/>
        <dbReference type="Rhea" id="RHEA-COMP:10101"/>
        <dbReference type="Rhea" id="RHEA-COMP:10102"/>
        <dbReference type="ChEBI" id="CHEBI:65314"/>
        <dbReference type="ChEBI" id="CHEBI:65315"/>
        <dbReference type="EC" id="5.4.99.25"/>
    </reaction>
</comment>
<dbReference type="Gene3D" id="3.30.70.3190">
    <property type="match status" value="1"/>
</dbReference>
<dbReference type="HAMAP" id="MF_01893">
    <property type="entry name" value="Pus10_arch"/>
    <property type="match status" value="1"/>
</dbReference>
<dbReference type="Gene3D" id="3.30.70.2510">
    <property type="match status" value="1"/>
</dbReference>
<dbReference type="InterPro" id="IPR020103">
    <property type="entry name" value="PsdUridine_synth_cat_dom_sf"/>
</dbReference>
<evidence type="ECO:0000256" key="5">
    <source>
        <dbReference type="HAMAP-Rule" id="MF_01893"/>
    </source>
</evidence>
<dbReference type="RefSeq" id="WP_020449220.1">
    <property type="nucleotide sequence ID" value="NZ_CAYAXV010000005.1"/>
</dbReference>
<dbReference type="NCBIfam" id="TIGR01213">
    <property type="entry name" value="pseudo_Pus10arc"/>
    <property type="match status" value="1"/>
</dbReference>
<dbReference type="Pfam" id="PF22023">
    <property type="entry name" value="Pus10_THUMP_arc"/>
    <property type="match status" value="1"/>
</dbReference>
<dbReference type="Proteomes" id="UP000752814">
    <property type="component" value="Unassembled WGS sequence"/>
</dbReference>
<dbReference type="PANTHER" id="PTHR21568">
    <property type="entry name" value="TRNA PSEUDOURIDINE SYNTHASE PUS10"/>
    <property type="match status" value="1"/>
</dbReference>
<dbReference type="AlphaFoldDB" id="A0A8J8PDN8"/>
<comment type="caution">
    <text evidence="7">The sequence shown here is derived from an EMBL/GenBank/DDBJ whole genome shotgun (WGS) entry which is preliminary data.</text>
</comment>
<accession>A0A8J8PDN8</accession>
<feature type="domain" description="THUMP" evidence="6">
    <location>
        <begin position="43"/>
        <end position="165"/>
    </location>
</feature>
<feature type="binding site" evidence="5">
    <location>
        <position position="370"/>
    </location>
    <ligand>
        <name>substrate</name>
    </ligand>
</feature>
<sequence length="411" mass="46371">MNKIVSRADQALSSHDLCDHCLGRLFAHVDTGTTNAERGRNMRIAVSLERSARSEELPAHEECWICEEIFDSLDRFADACIAELSKIEYKTFLVGTKVSPDIQDREERLWAEVGGEDAEPIKAELNREIGKIMEARTQKEVDFKNPDAVTLVDTRFSHVEMTVTPLFIYGRYNKYSREIPQTIWPCRVCRGKGCERCNGLGKMYQTSVQEIIGDIAIKMAEGSDHFFHGMGREDIDARMLGTGRPFVLEISNPKKRSIDLNVLECESNKNEDASYSDLRFSSRDEVRKIKNASPDKTYSATVSMQDKVNKGLVDEVLQSLSQACITQQTPVRVSHRRADLARKRHIREINLKDFSENSMVLEITAESGTYIKEFVSGDGGRTVPSISEKLGIDCKVTALDVIQILDNVHEV</sequence>
<protein>
    <recommendedName>
        <fullName evidence="5">tRNA pseudouridine synthase Pus10</fullName>
        <ecNumber evidence="5">5.4.99.25</ecNumber>
    </recommendedName>
    <alternativeName>
        <fullName evidence="5">tRNA pseudouridine 54/55 synthase</fullName>
        <shortName evidence="5">Psi54/55 synthase</shortName>
    </alternativeName>
</protein>
<evidence type="ECO:0000259" key="6">
    <source>
        <dbReference type="PROSITE" id="PS51165"/>
    </source>
</evidence>
<evidence type="ECO:0000256" key="3">
    <source>
        <dbReference type="ARBA" id="ARBA00022884"/>
    </source>
</evidence>
<dbReference type="OMA" id="QTRWPCR"/>
<dbReference type="PROSITE" id="PS51165">
    <property type="entry name" value="THUMP"/>
    <property type="match status" value="1"/>
</dbReference>
<organism evidence="7 8">
    <name type="scientific">Candidatus Methanomassiliicoccus intestinalis</name>
    <dbReference type="NCBI Taxonomy" id="1406512"/>
    <lineage>
        <taxon>Archaea</taxon>
        <taxon>Methanobacteriati</taxon>
        <taxon>Thermoplasmatota</taxon>
        <taxon>Thermoplasmata</taxon>
        <taxon>Methanomassiliicoccales</taxon>
        <taxon>Methanomassiliicoccaceae</taxon>
        <taxon>Methanomassiliicoccus</taxon>
    </lineage>
</organism>
<reference evidence="7" key="1">
    <citation type="submission" date="2016-03" db="EMBL/GenBank/DDBJ databases">
        <authorList>
            <person name="Borrel G."/>
            <person name="Mccann A."/>
            <person name="O'Toole P.W."/>
        </authorList>
    </citation>
    <scope>NUCLEOTIDE SEQUENCE</scope>
    <source>
        <strain evidence="7">183</strain>
    </source>
</reference>
<dbReference type="InterPro" id="IPR055174">
    <property type="entry name" value="Pus10_THUMP_arc"/>
</dbReference>
<proteinExistence type="inferred from homology"/>
<dbReference type="SUPFAM" id="SSF55120">
    <property type="entry name" value="Pseudouridine synthase"/>
    <property type="match status" value="1"/>
</dbReference>
<gene>
    <name evidence="5" type="primary">pus10</name>
    <name evidence="7" type="ORF">A3207_02435</name>
</gene>
<comment type="function">
    <text evidence="5">Responsible for synthesis of pseudouridine from uracil-54 and uracil-55 in the psi GC loop of transfer RNAs.</text>
</comment>
<dbReference type="GO" id="GO:0000049">
    <property type="term" value="F:tRNA binding"/>
    <property type="evidence" value="ECO:0007669"/>
    <property type="project" value="InterPro"/>
</dbReference>
<keyword evidence="2 5" id="KW-0819">tRNA processing</keyword>
<dbReference type="GO" id="GO:0160148">
    <property type="term" value="F:tRNA pseudouridine(55) synthase activity"/>
    <property type="evidence" value="ECO:0007669"/>
    <property type="project" value="UniProtKB-EC"/>
</dbReference>
<dbReference type="FunFam" id="3.30.70.2510:FF:000001">
    <property type="entry name" value="tRNA pseudouridine synthase Pus10"/>
    <property type="match status" value="1"/>
</dbReference>
<keyword evidence="3 5" id="KW-0694">RNA-binding</keyword>
<keyword evidence="4 5" id="KW-0413">Isomerase</keyword>
<comment type="similarity">
    <text evidence="1 5">Belongs to the pseudouridine synthase Pus10 family.</text>
</comment>
<dbReference type="InterPro" id="IPR005912">
    <property type="entry name" value="Pus10"/>
</dbReference>
<evidence type="ECO:0000313" key="7">
    <source>
        <dbReference type="EMBL" id="TQS82825.1"/>
    </source>
</evidence>
<dbReference type="GO" id="GO:0031119">
    <property type="term" value="P:tRNA pseudouridine synthesis"/>
    <property type="evidence" value="ECO:0007669"/>
    <property type="project" value="UniProtKB-UniRule"/>
</dbReference>
<dbReference type="InterPro" id="IPR004114">
    <property type="entry name" value="THUMP_dom"/>
</dbReference>
<feature type="binding site" evidence="5">
    <location>
        <position position="298"/>
    </location>
    <ligand>
        <name>substrate</name>
    </ligand>
</feature>
<dbReference type="InterPro" id="IPR039894">
    <property type="entry name" value="Pus10-like"/>
</dbReference>
<comment type="catalytic activity">
    <reaction evidence="5">
        <text>uridine(54) in tRNA = pseudouridine(54) in tRNA</text>
        <dbReference type="Rhea" id="RHEA:57876"/>
        <dbReference type="Rhea" id="RHEA-COMP:10193"/>
        <dbReference type="Rhea" id="RHEA-COMP:14141"/>
        <dbReference type="ChEBI" id="CHEBI:65314"/>
        <dbReference type="ChEBI" id="CHEBI:65315"/>
    </reaction>
</comment>
<name>A0A8J8PDN8_9ARCH</name>
<feature type="active site" description="Nucleophile" evidence="5">
    <location>
        <position position="234"/>
    </location>
</feature>
<dbReference type="Pfam" id="PF21238">
    <property type="entry name" value="Pus10_C"/>
    <property type="match status" value="1"/>
</dbReference>
<evidence type="ECO:0000256" key="4">
    <source>
        <dbReference type="ARBA" id="ARBA00023235"/>
    </source>
</evidence>
<dbReference type="EMBL" id="LVVT01000014">
    <property type="protein sequence ID" value="TQS82825.1"/>
    <property type="molecule type" value="Genomic_DNA"/>
</dbReference>
<dbReference type="GeneID" id="41323754"/>